<dbReference type="CDD" id="cd00635">
    <property type="entry name" value="PLPDE_III_YBL036c_like"/>
    <property type="match status" value="1"/>
</dbReference>
<comment type="cofactor">
    <cofactor evidence="3">
        <name>pyridoxal 5'-phosphate</name>
        <dbReference type="ChEBI" id="CHEBI:597326"/>
    </cofactor>
</comment>
<dbReference type="EMBL" id="FNRL01000001">
    <property type="protein sequence ID" value="SDZ93102.1"/>
    <property type="molecule type" value="Genomic_DNA"/>
</dbReference>
<protein>
    <recommendedName>
        <fullName evidence="2">Pyridoxal phosphate homeostasis protein</fullName>
        <shortName evidence="2">PLP homeostasis protein</shortName>
    </recommendedName>
</protein>
<evidence type="ECO:0000313" key="6">
    <source>
        <dbReference type="EMBL" id="SDZ93102.1"/>
    </source>
</evidence>
<dbReference type="SUPFAM" id="SSF51419">
    <property type="entry name" value="PLP-binding barrel"/>
    <property type="match status" value="1"/>
</dbReference>
<dbReference type="NCBIfam" id="TIGR00044">
    <property type="entry name" value="YggS family pyridoxal phosphate-dependent enzyme"/>
    <property type="match status" value="1"/>
</dbReference>
<dbReference type="GO" id="GO:0030170">
    <property type="term" value="F:pyridoxal phosphate binding"/>
    <property type="evidence" value="ECO:0007669"/>
    <property type="project" value="UniProtKB-UniRule"/>
</dbReference>
<accession>A0A1H3X393</accession>
<evidence type="ECO:0000256" key="2">
    <source>
        <dbReference type="HAMAP-Rule" id="MF_02087"/>
    </source>
</evidence>
<evidence type="ECO:0000259" key="5">
    <source>
        <dbReference type="Pfam" id="PF01168"/>
    </source>
</evidence>
<dbReference type="InterPro" id="IPR011078">
    <property type="entry name" value="PyrdxlP_homeostasis"/>
</dbReference>
<dbReference type="PANTHER" id="PTHR10146:SF14">
    <property type="entry name" value="PYRIDOXAL PHOSPHATE HOMEOSTASIS PROTEIN"/>
    <property type="match status" value="1"/>
</dbReference>
<keyword evidence="1 2" id="KW-0663">Pyridoxal phosphate</keyword>
<gene>
    <name evidence="6" type="ORF">SAMN05660909_00204</name>
</gene>
<evidence type="ECO:0000313" key="7">
    <source>
        <dbReference type="Proteomes" id="UP000199656"/>
    </source>
</evidence>
<organism evidence="6 7">
    <name type="scientific">Chitinophaga terrae</name>
    <name type="common">ex Kim and Jung 2007</name>
    <dbReference type="NCBI Taxonomy" id="408074"/>
    <lineage>
        <taxon>Bacteria</taxon>
        <taxon>Pseudomonadati</taxon>
        <taxon>Bacteroidota</taxon>
        <taxon>Chitinophagia</taxon>
        <taxon>Chitinophagales</taxon>
        <taxon>Chitinophagaceae</taxon>
        <taxon>Chitinophaga</taxon>
    </lineage>
</organism>
<comment type="similarity">
    <text evidence="2 4">Belongs to the pyridoxal phosphate-binding protein YggS/PROSC family.</text>
</comment>
<dbReference type="PROSITE" id="PS01211">
    <property type="entry name" value="UPF0001"/>
    <property type="match status" value="1"/>
</dbReference>
<dbReference type="RefSeq" id="WP_089757724.1">
    <property type="nucleotide sequence ID" value="NZ_BKAT01000015.1"/>
</dbReference>
<dbReference type="OrthoDB" id="9804072at2"/>
<dbReference type="Pfam" id="PF01168">
    <property type="entry name" value="Ala_racemase_N"/>
    <property type="match status" value="1"/>
</dbReference>
<dbReference type="InterPro" id="IPR029066">
    <property type="entry name" value="PLP-binding_barrel"/>
</dbReference>
<dbReference type="STRING" id="408074.SAMN05660909_00204"/>
<dbReference type="Gene3D" id="3.20.20.10">
    <property type="entry name" value="Alanine racemase"/>
    <property type="match status" value="1"/>
</dbReference>
<evidence type="ECO:0000256" key="3">
    <source>
        <dbReference type="PIRSR" id="PIRSR004848-1"/>
    </source>
</evidence>
<dbReference type="AlphaFoldDB" id="A0A1H3X393"/>
<dbReference type="InterPro" id="IPR001608">
    <property type="entry name" value="Ala_racemase_N"/>
</dbReference>
<dbReference type="Proteomes" id="UP000199656">
    <property type="component" value="Unassembled WGS sequence"/>
</dbReference>
<sequence length="229" mass="25912">MAINLEAYKKILEELEPFHAKLVAVSKTKPAEDISALYEAGQRIFGENYVQEMTEKQAQLPADIEWHFIGHLQSNKVKYIAPFVHTIHAVDSLKLLQEINKQAAKHQRVINCLLQVHIADEETKFGMDEKEIEELLRTVTTNANAYSNTKIVGLMGMATNTDDNAQVQSEFHQLHDIFTRLANTYLQGNTDFKELSIGMSADYPLALKEGSTMVRIGSLLFGKRNYSQN</sequence>
<reference evidence="7" key="1">
    <citation type="submission" date="2016-10" db="EMBL/GenBank/DDBJ databases">
        <authorList>
            <person name="Varghese N."/>
            <person name="Submissions S."/>
        </authorList>
    </citation>
    <scope>NUCLEOTIDE SEQUENCE [LARGE SCALE GENOMIC DNA]</scope>
    <source>
        <strain evidence="7">DSM 23920</strain>
    </source>
</reference>
<dbReference type="HAMAP" id="MF_02087">
    <property type="entry name" value="PLP_homeostasis"/>
    <property type="match status" value="1"/>
</dbReference>
<dbReference type="PANTHER" id="PTHR10146">
    <property type="entry name" value="PROLINE SYNTHETASE CO-TRANSCRIBED BACTERIAL HOMOLOG PROTEIN"/>
    <property type="match status" value="1"/>
</dbReference>
<feature type="domain" description="Alanine racemase N-terminal" evidence="5">
    <location>
        <begin position="9"/>
        <end position="223"/>
    </location>
</feature>
<comment type="function">
    <text evidence="2">Pyridoxal 5'-phosphate (PLP)-binding protein, which is involved in PLP homeostasis.</text>
</comment>
<dbReference type="FunFam" id="3.20.20.10:FF:000018">
    <property type="entry name" value="Pyridoxal phosphate homeostasis protein"/>
    <property type="match status" value="1"/>
</dbReference>
<evidence type="ECO:0000256" key="1">
    <source>
        <dbReference type="ARBA" id="ARBA00022898"/>
    </source>
</evidence>
<keyword evidence="7" id="KW-1185">Reference proteome</keyword>
<name>A0A1H3X393_9BACT</name>
<proteinExistence type="inferred from homology"/>
<feature type="modified residue" description="N6-(pyridoxal phosphate)lysine" evidence="2 3">
    <location>
        <position position="27"/>
    </location>
</feature>
<dbReference type="PIRSF" id="PIRSF004848">
    <property type="entry name" value="YBL036c_PLPDEIII"/>
    <property type="match status" value="1"/>
</dbReference>
<evidence type="ECO:0000256" key="4">
    <source>
        <dbReference type="RuleBase" id="RU004514"/>
    </source>
</evidence>